<reference evidence="2 3" key="1">
    <citation type="submission" date="2006-10" db="EMBL/GenBank/DDBJ databases">
        <authorList>
            <person name="Fleischmann R.D."/>
            <person name="Dodson R.J."/>
            <person name="Haft D.H."/>
            <person name="Merkel J.S."/>
            <person name="Nelson W.C."/>
            <person name="Fraser C.M."/>
        </authorList>
    </citation>
    <scope>NUCLEOTIDE SEQUENCE [LARGE SCALE GENOMIC DNA]</scope>
    <source>
        <strain evidence="3">ATCC 700084 / mc(2)155</strain>
    </source>
</reference>
<dbReference type="Proteomes" id="UP000000757">
    <property type="component" value="Chromosome"/>
</dbReference>
<name>A0QZG4_MYCS2</name>
<dbReference type="RefSeq" id="WP_011729477.1">
    <property type="nucleotide sequence ID" value="NC_008596.1"/>
</dbReference>
<evidence type="ECO:0000256" key="1">
    <source>
        <dbReference type="SAM" id="MobiDB-lite"/>
    </source>
</evidence>
<accession>A0QZG4</accession>
<dbReference type="AlphaFoldDB" id="A0QZG4"/>
<organism evidence="2 3">
    <name type="scientific">Mycolicibacterium smegmatis (strain ATCC 700084 / mc(2)155)</name>
    <name type="common">Mycobacterium smegmatis</name>
    <dbReference type="NCBI Taxonomy" id="246196"/>
    <lineage>
        <taxon>Bacteria</taxon>
        <taxon>Bacillati</taxon>
        <taxon>Actinomycetota</taxon>
        <taxon>Actinomycetes</taxon>
        <taxon>Mycobacteriales</taxon>
        <taxon>Mycobacteriaceae</taxon>
        <taxon>Mycolicibacterium</taxon>
    </lineage>
</organism>
<feature type="region of interest" description="Disordered" evidence="1">
    <location>
        <begin position="1"/>
        <end position="21"/>
    </location>
</feature>
<proteinExistence type="predicted"/>
<protein>
    <submittedName>
        <fullName evidence="2">Uncharacterized protein</fullName>
    </submittedName>
</protein>
<sequence length="53" mass="5487">MARQRDGFAAGPPGHRVDDEVDGLIQAVSATVVGSMRRARSDRQASSPCSCGG</sequence>
<dbReference type="KEGG" id="msm:MSMEG_4015"/>
<evidence type="ECO:0000313" key="3">
    <source>
        <dbReference type="Proteomes" id="UP000000757"/>
    </source>
</evidence>
<gene>
    <name evidence="2" type="ordered locus">MSMEG_4015</name>
</gene>
<evidence type="ECO:0000313" key="2">
    <source>
        <dbReference type="EMBL" id="ABK75229.1"/>
    </source>
</evidence>
<dbReference type="EMBL" id="CP000480">
    <property type="protein sequence ID" value="ABK75229.1"/>
    <property type="molecule type" value="Genomic_DNA"/>
</dbReference>
<keyword evidence="3" id="KW-1185">Reference proteome</keyword>
<dbReference type="PATRIC" id="fig|246196.19.peg.3954"/>
<dbReference type="GeneID" id="93458748"/>